<name>A0A1G7IU38_9BACL</name>
<dbReference type="Proteomes" id="UP000198972">
    <property type="component" value="Unassembled WGS sequence"/>
</dbReference>
<dbReference type="FunFam" id="3.40.605.10:FF:000012">
    <property type="entry name" value="NAD-dependent succinate-semialdehyde dehydrogenase"/>
    <property type="match status" value="1"/>
</dbReference>
<dbReference type="InterPro" id="IPR016163">
    <property type="entry name" value="Ald_DH_C"/>
</dbReference>
<dbReference type="RefSeq" id="WP_091228156.1">
    <property type="nucleotide sequence ID" value="NZ_FNBG01000006.1"/>
</dbReference>
<dbReference type="STRING" id="670482.SAMN04488542_106141"/>
<dbReference type="EMBL" id="FNBG01000006">
    <property type="protein sequence ID" value="SDF16252.1"/>
    <property type="molecule type" value="Genomic_DNA"/>
</dbReference>
<protein>
    <submittedName>
        <fullName evidence="6">Succinate-semialdehyde dehydrogenase / glutarate-semialdehyde dehydrogenase</fullName>
    </submittedName>
</protein>
<keyword evidence="2" id="KW-0521">NADP</keyword>
<gene>
    <name evidence="6" type="ORF">SAMN04488542_106141</name>
</gene>
<evidence type="ECO:0000259" key="5">
    <source>
        <dbReference type="Pfam" id="PF00171"/>
    </source>
</evidence>
<evidence type="ECO:0000256" key="4">
    <source>
        <dbReference type="SAM" id="Coils"/>
    </source>
</evidence>
<dbReference type="Gene3D" id="3.40.605.10">
    <property type="entry name" value="Aldehyde Dehydrogenase, Chain A, domain 1"/>
    <property type="match status" value="1"/>
</dbReference>
<proteinExistence type="inferred from homology"/>
<reference evidence="6 7" key="1">
    <citation type="submission" date="2016-10" db="EMBL/GenBank/DDBJ databases">
        <authorList>
            <person name="de Groot N.N."/>
        </authorList>
    </citation>
    <scope>NUCLEOTIDE SEQUENCE [LARGE SCALE GENOMIC DNA]</scope>
    <source>
        <strain evidence="6 7">DSM 28129</strain>
    </source>
</reference>
<dbReference type="InterPro" id="IPR016161">
    <property type="entry name" value="Ald_DH/histidinol_DH"/>
</dbReference>
<evidence type="ECO:0000256" key="2">
    <source>
        <dbReference type="ARBA" id="ARBA00022857"/>
    </source>
</evidence>
<evidence type="ECO:0000256" key="3">
    <source>
        <dbReference type="ARBA" id="ARBA00023002"/>
    </source>
</evidence>
<dbReference type="InterPro" id="IPR016162">
    <property type="entry name" value="Ald_DH_N"/>
</dbReference>
<sequence length="474" mass="51048">MAYKTTNPYTGEVTAEFNNLTNEELEAKLAKAQEAYKSWSKTTFEERAAILHKAAELAVERREELAAINTIETGKLVTIAAWEMNLCADIMNYYADNAKELLKPHFVKTTDQMSGNAVGIYQPLGIIYMIEPWNVPFFQMTRPAAAQLMAGNVVVLKHASNCPQSALAMEKLFKDAGLPDGCFTNLFIDYEQSDNLIADPRICGVTLTGSTPVGRGVAAKAGQNLKKCVMELGGSDAMVVMPDADMQKAVQGALLGRMTISGQVCAGDKRMFIHESLFEAFKGAISDAIDQFIIGNPLNPETTLAPLSSKKSADKVRAQIEKAVANGATATEVGPKVPENSTFVQPTILTGVTPENPIFKDEIFGPVMMLFSWKTEEEVIALANGTDFGLGSSVYSEDPANAARMSAAMESGAVSINQPTMASPGIPFGGIKTSGFGRELGAEGIREFTNQKYINSAGIDMDKVFGQFQTLIAD</sequence>
<accession>A0A1G7IU38</accession>
<evidence type="ECO:0000256" key="1">
    <source>
        <dbReference type="ARBA" id="ARBA00009986"/>
    </source>
</evidence>
<dbReference type="InterPro" id="IPR047110">
    <property type="entry name" value="GABD/Sad-like"/>
</dbReference>
<evidence type="ECO:0000313" key="7">
    <source>
        <dbReference type="Proteomes" id="UP000198972"/>
    </source>
</evidence>
<dbReference type="SUPFAM" id="SSF53720">
    <property type="entry name" value="ALDH-like"/>
    <property type="match status" value="1"/>
</dbReference>
<dbReference type="Pfam" id="PF00171">
    <property type="entry name" value="Aldedh"/>
    <property type="match status" value="1"/>
</dbReference>
<evidence type="ECO:0000313" key="6">
    <source>
        <dbReference type="EMBL" id="SDF16252.1"/>
    </source>
</evidence>
<keyword evidence="3" id="KW-0560">Oxidoreductase</keyword>
<comment type="similarity">
    <text evidence="1">Belongs to the aldehyde dehydrogenase family.</text>
</comment>
<organism evidence="6 7">
    <name type="scientific">Fontibacillus panacisegetis</name>
    <dbReference type="NCBI Taxonomy" id="670482"/>
    <lineage>
        <taxon>Bacteria</taxon>
        <taxon>Bacillati</taxon>
        <taxon>Bacillota</taxon>
        <taxon>Bacilli</taxon>
        <taxon>Bacillales</taxon>
        <taxon>Paenibacillaceae</taxon>
        <taxon>Fontibacillus</taxon>
    </lineage>
</organism>
<keyword evidence="4" id="KW-0175">Coiled coil</keyword>
<dbReference type="PANTHER" id="PTHR43217:SF2">
    <property type="entry name" value="SUCCINATE-SEMIALDEHYDE DEHYDROGENASE [NADP(+)]"/>
    <property type="match status" value="1"/>
</dbReference>
<dbReference type="InterPro" id="IPR015590">
    <property type="entry name" value="Aldehyde_DH_dom"/>
</dbReference>
<keyword evidence="7" id="KW-1185">Reference proteome</keyword>
<feature type="domain" description="Aldehyde dehydrogenase" evidence="5">
    <location>
        <begin position="3"/>
        <end position="454"/>
    </location>
</feature>
<dbReference type="OrthoDB" id="20170at2"/>
<dbReference type="PANTHER" id="PTHR43217">
    <property type="entry name" value="SUCCINATE SEMIALDEHYDE DEHYDROGENASE [NAD(P)+] SAD"/>
    <property type="match status" value="1"/>
</dbReference>
<dbReference type="Gene3D" id="3.40.309.10">
    <property type="entry name" value="Aldehyde Dehydrogenase, Chain A, domain 2"/>
    <property type="match status" value="1"/>
</dbReference>
<dbReference type="GO" id="GO:0004777">
    <property type="term" value="F:succinate-semialdehyde dehydrogenase (NAD+) activity"/>
    <property type="evidence" value="ECO:0007669"/>
    <property type="project" value="TreeGrafter"/>
</dbReference>
<dbReference type="AlphaFoldDB" id="A0A1G7IU38"/>
<feature type="coiled-coil region" evidence="4">
    <location>
        <begin position="15"/>
        <end position="42"/>
    </location>
</feature>